<dbReference type="Proteomes" id="UP000292957">
    <property type="component" value="Unassembled WGS sequence"/>
</dbReference>
<gene>
    <name evidence="2" type="ORF">BD311DRAFT_329478</name>
</gene>
<feature type="region of interest" description="Disordered" evidence="1">
    <location>
        <begin position="67"/>
        <end position="88"/>
    </location>
</feature>
<reference evidence="2" key="1">
    <citation type="submission" date="2019-01" db="EMBL/GenBank/DDBJ databases">
        <title>Draft genome sequences of three monokaryotic isolates of the white-rot basidiomycete fungus Dichomitus squalens.</title>
        <authorList>
            <consortium name="DOE Joint Genome Institute"/>
            <person name="Lopez S.C."/>
            <person name="Andreopoulos B."/>
            <person name="Pangilinan J."/>
            <person name="Lipzen A."/>
            <person name="Riley R."/>
            <person name="Ahrendt S."/>
            <person name="Ng V."/>
            <person name="Barry K."/>
            <person name="Daum C."/>
            <person name="Grigoriev I.V."/>
            <person name="Hilden K.S."/>
            <person name="Makela M.R."/>
            <person name="de Vries R.P."/>
        </authorList>
    </citation>
    <scope>NUCLEOTIDE SEQUENCE [LARGE SCALE GENOMIC DNA]</scope>
    <source>
        <strain evidence="2">OM18370.1</strain>
    </source>
</reference>
<dbReference type="AlphaFoldDB" id="A0A4Q9M2S7"/>
<accession>A0A4Q9M2S7</accession>
<evidence type="ECO:0000256" key="1">
    <source>
        <dbReference type="SAM" id="MobiDB-lite"/>
    </source>
</evidence>
<feature type="compositionally biased region" description="Polar residues" evidence="1">
    <location>
        <begin position="39"/>
        <end position="49"/>
    </location>
</feature>
<dbReference type="EMBL" id="ML143761">
    <property type="protein sequence ID" value="TBU21094.1"/>
    <property type="molecule type" value="Genomic_DNA"/>
</dbReference>
<protein>
    <submittedName>
        <fullName evidence="2">Uncharacterized protein</fullName>
    </submittedName>
</protein>
<proteinExistence type="predicted"/>
<feature type="region of interest" description="Disordered" evidence="1">
    <location>
        <begin position="21"/>
        <end position="49"/>
    </location>
</feature>
<name>A0A4Q9M2S7_9APHY</name>
<evidence type="ECO:0000313" key="2">
    <source>
        <dbReference type="EMBL" id="TBU21094.1"/>
    </source>
</evidence>
<sequence>MGKTTTRWGPSECCLVYLPHSHQRSKHRNKNMDSKQEDLMNTSPIENGQTASEVEAVNDGHVNVEDEFRAPAGSSKSTAQRKHYIDPF</sequence>
<organism evidence="2">
    <name type="scientific">Dichomitus squalens</name>
    <dbReference type="NCBI Taxonomy" id="114155"/>
    <lineage>
        <taxon>Eukaryota</taxon>
        <taxon>Fungi</taxon>
        <taxon>Dikarya</taxon>
        <taxon>Basidiomycota</taxon>
        <taxon>Agaricomycotina</taxon>
        <taxon>Agaricomycetes</taxon>
        <taxon>Polyporales</taxon>
        <taxon>Polyporaceae</taxon>
        <taxon>Dichomitus</taxon>
    </lineage>
</organism>